<dbReference type="InterPro" id="IPR013099">
    <property type="entry name" value="K_chnl_dom"/>
</dbReference>
<evidence type="ECO:0000256" key="4">
    <source>
        <dbReference type="ARBA" id="ARBA00022989"/>
    </source>
</evidence>
<dbReference type="PANTHER" id="PTHR11003:SF334">
    <property type="entry name" value="FI03418P"/>
    <property type="match status" value="1"/>
</dbReference>
<feature type="domain" description="Potassium channel" evidence="10">
    <location>
        <begin position="217"/>
        <end position="294"/>
    </location>
</feature>
<protein>
    <recommendedName>
        <fullName evidence="10">Potassium channel domain-containing protein</fullName>
    </recommendedName>
</protein>
<dbReference type="Proteomes" id="UP000677228">
    <property type="component" value="Unassembled WGS sequence"/>
</dbReference>
<dbReference type="Gene3D" id="1.10.287.70">
    <property type="match status" value="1"/>
</dbReference>
<dbReference type="EMBL" id="CAJOBA010000343">
    <property type="protein sequence ID" value="CAF3524625.1"/>
    <property type="molecule type" value="Genomic_DNA"/>
</dbReference>
<keyword evidence="3 8" id="KW-0812">Transmembrane</keyword>
<dbReference type="Pfam" id="PF07885">
    <property type="entry name" value="Ion_trans_2"/>
    <property type="match status" value="2"/>
</dbReference>
<evidence type="ECO:0000256" key="6">
    <source>
        <dbReference type="ARBA" id="ARBA00023136"/>
    </source>
</evidence>
<dbReference type="InterPro" id="IPR003280">
    <property type="entry name" value="2pore_dom_K_chnl"/>
</dbReference>
<dbReference type="PANTHER" id="PTHR11003">
    <property type="entry name" value="POTASSIUM CHANNEL, SUBFAMILY K"/>
    <property type="match status" value="1"/>
</dbReference>
<dbReference type="GO" id="GO:0015271">
    <property type="term" value="F:outward rectifier potassium channel activity"/>
    <property type="evidence" value="ECO:0007669"/>
    <property type="project" value="TreeGrafter"/>
</dbReference>
<evidence type="ECO:0000256" key="7">
    <source>
        <dbReference type="ARBA" id="ARBA00023303"/>
    </source>
</evidence>
<keyword evidence="6 9" id="KW-0472">Membrane</keyword>
<evidence type="ECO:0000259" key="10">
    <source>
        <dbReference type="Pfam" id="PF07885"/>
    </source>
</evidence>
<evidence type="ECO:0000313" key="12">
    <source>
        <dbReference type="EMBL" id="CAF1001653.1"/>
    </source>
</evidence>
<dbReference type="EMBL" id="CAJOBC010003224">
    <property type="protein sequence ID" value="CAF3773027.1"/>
    <property type="molecule type" value="Genomic_DNA"/>
</dbReference>
<dbReference type="EMBL" id="CAJNOQ010003225">
    <property type="protein sequence ID" value="CAF1001653.1"/>
    <property type="molecule type" value="Genomic_DNA"/>
</dbReference>
<organism evidence="12 15">
    <name type="scientific">Didymodactylos carnosus</name>
    <dbReference type="NCBI Taxonomy" id="1234261"/>
    <lineage>
        <taxon>Eukaryota</taxon>
        <taxon>Metazoa</taxon>
        <taxon>Spiralia</taxon>
        <taxon>Gnathifera</taxon>
        <taxon>Rotifera</taxon>
        <taxon>Eurotatoria</taxon>
        <taxon>Bdelloidea</taxon>
        <taxon>Philodinida</taxon>
        <taxon>Philodinidae</taxon>
        <taxon>Didymodactylos</taxon>
    </lineage>
</organism>
<keyword evidence="2 8" id="KW-0813">Transport</keyword>
<keyword evidence="4 9" id="KW-1133">Transmembrane helix</keyword>
<evidence type="ECO:0000256" key="8">
    <source>
        <dbReference type="RuleBase" id="RU003857"/>
    </source>
</evidence>
<feature type="transmembrane region" description="Helical" evidence="9">
    <location>
        <begin position="136"/>
        <end position="157"/>
    </location>
</feature>
<evidence type="ECO:0000313" key="13">
    <source>
        <dbReference type="EMBL" id="CAF3524625.1"/>
    </source>
</evidence>
<evidence type="ECO:0000313" key="11">
    <source>
        <dbReference type="EMBL" id="CAF0746535.1"/>
    </source>
</evidence>
<evidence type="ECO:0000313" key="14">
    <source>
        <dbReference type="EMBL" id="CAF3773027.1"/>
    </source>
</evidence>
<dbReference type="Proteomes" id="UP000663829">
    <property type="component" value="Unassembled WGS sequence"/>
</dbReference>
<keyword evidence="15" id="KW-1185">Reference proteome</keyword>
<sequence>MCGLQAWLIKKSYILIGGIMFKEIESRYNQDEKADWDVLYSKTIENIYQDTLNTFNHQLNISFERQYSRWEQQQNDTWKIIIDDSHFGKKIHHQLHLLLNISDSESKLKWSYASALLFSATLITTVGYGNITPKTILGKVITCFYALIGIPIVVVWLNNMSDQLACIFLRYYSEVKQKWYRLKLRMKLKNKKRISQEHLSNDSHKIEHVSLRVVFFVWTFYILCSALLFASWEGWSFIDGAYFSFITFSTIGFGDLVPGDNTITPHKSGRTILCLIYLFFGLILTSMCLRLIQDDFSKKLNLIKS</sequence>
<dbReference type="SUPFAM" id="SSF81324">
    <property type="entry name" value="Voltage-gated potassium channels"/>
    <property type="match status" value="2"/>
</dbReference>
<reference evidence="12" key="1">
    <citation type="submission" date="2021-02" db="EMBL/GenBank/DDBJ databases">
        <authorList>
            <person name="Nowell W R."/>
        </authorList>
    </citation>
    <scope>NUCLEOTIDE SEQUENCE</scope>
</reference>
<evidence type="ECO:0000256" key="2">
    <source>
        <dbReference type="ARBA" id="ARBA00022448"/>
    </source>
</evidence>
<keyword evidence="5 8" id="KW-0406">Ion transport</keyword>
<name>A0A814GUY2_9BILA</name>
<evidence type="ECO:0000313" key="15">
    <source>
        <dbReference type="Proteomes" id="UP000663829"/>
    </source>
</evidence>
<feature type="transmembrane region" description="Helical" evidence="9">
    <location>
        <begin position="271"/>
        <end position="292"/>
    </location>
</feature>
<feature type="domain" description="Potassium channel" evidence="10">
    <location>
        <begin position="105"/>
        <end position="164"/>
    </location>
</feature>
<feature type="transmembrane region" description="Helical" evidence="9">
    <location>
        <begin position="209"/>
        <end position="229"/>
    </location>
</feature>
<comment type="caution">
    <text evidence="12">The sequence shown here is derived from an EMBL/GenBank/DDBJ whole genome shotgun (WGS) entry which is preliminary data.</text>
</comment>
<dbReference type="OrthoDB" id="297496at2759"/>
<comment type="similarity">
    <text evidence="8">Belongs to the two pore domain potassium channel (TC 1.A.1.8) family.</text>
</comment>
<dbReference type="GO" id="GO:0005886">
    <property type="term" value="C:plasma membrane"/>
    <property type="evidence" value="ECO:0007669"/>
    <property type="project" value="TreeGrafter"/>
</dbReference>
<evidence type="ECO:0000256" key="1">
    <source>
        <dbReference type="ARBA" id="ARBA00004141"/>
    </source>
</evidence>
<feature type="transmembrane region" description="Helical" evidence="9">
    <location>
        <begin position="110"/>
        <end position="130"/>
    </location>
</feature>
<dbReference type="GO" id="GO:0030322">
    <property type="term" value="P:stabilization of membrane potential"/>
    <property type="evidence" value="ECO:0007669"/>
    <property type="project" value="TreeGrafter"/>
</dbReference>
<dbReference type="Proteomes" id="UP000681722">
    <property type="component" value="Unassembled WGS sequence"/>
</dbReference>
<dbReference type="GO" id="GO:0022841">
    <property type="term" value="F:potassium ion leak channel activity"/>
    <property type="evidence" value="ECO:0007669"/>
    <property type="project" value="TreeGrafter"/>
</dbReference>
<comment type="subcellular location">
    <subcellularLocation>
        <location evidence="1">Membrane</location>
        <topology evidence="1">Multi-pass membrane protein</topology>
    </subcellularLocation>
</comment>
<dbReference type="AlphaFoldDB" id="A0A814GUY2"/>
<accession>A0A814GUY2</accession>
<gene>
    <name evidence="12" type="ORF">GPM918_LOCUS13791</name>
    <name evidence="11" type="ORF">OVA965_LOCUS1758</name>
    <name evidence="14" type="ORF">SRO942_LOCUS13788</name>
    <name evidence="13" type="ORF">TMI583_LOCUS1758</name>
</gene>
<dbReference type="Proteomes" id="UP000682733">
    <property type="component" value="Unassembled WGS sequence"/>
</dbReference>
<dbReference type="PRINTS" id="PR01333">
    <property type="entry name" value="2POREKCHANEL"/>
</dbReference>
<evidence type="ECO:0000256" key="9">
    <source>
        <dbReference type="SAM" id="Phobius"/>
    </source>
</evidence>
<proteinExistence type="inferred from homology"/>
<evidence type="ECO:0000256" key="3">
    <source>
        <dbReference type="ARBA" id="ARBA00022692"/>
    </source>
</evidence>
<keyword evidence="7 8" id="KW-0407">Ion channel</keyword>
<feature type="transmembrane region" description="Helical" evidence="9">
    <location>
        <begin position="241"/>
        <end position="259"/>
    </location>
</feature>
<evidence type="ECO:0000256" key="5">
    <source>
        <dbReference type="ARBA" id="ARBA00023065"/>
    </source>
</evidence>
<dbReference type="EMBL" id="CAJNOK010000343">
    <property type="protein sequence ID" value="CAF0746535.1"/>
    <property type="molecule type" value="Genomic_DNA"/>
</dbReference>